<accession>A0ABD2J9F4</accession>
<evidence type="ECO:0000313" key="2">
    <source>
        <dbReference type="EMBL" id="KAL3087128.1"/>
    </source>
</evidence>
<protein>
    <submittedName>
        <fullName evidence="2">Uncharacterized protein</fullName>
    </submittedName>
</protein>
<gene>
    <name evidence="2" type="ORF">niasHS_005367</name>
</gene>
<reference evidence="2 3" key="1">
    <citation type="submission" date="2024-10" db="EMBL/GenBank/DDBJ databases">
        <authorList>
            <person name="Kim D."/>
        </authorList>
    </citation>
    <scope>NUCLEOTIDE SEQUENCE [LARGE SCALE GENOMIC DNA]</scope>
    <source>
        <strain evidence="2">Taebaek</strain>
    </source>
</reference>
<evidence type="ECO:0000256" key="1">
    <source>
        <dbReference type="SAM" id="MobiDB-lite"/>
    </source>
</evidence>
<organism evidence="2 3">
    <name type="scientific">Heterodera schachtii</name>
    <name type="common">Sugarbeet cyst nematode worm</name>
    <name type="synonym">Tylenchus schachtii</name>
    <dbReference type="NCBI Taxonomy" id="97005"/>
    <lineage>
        <taxon>Eukaryota</taxon>
        <taxon>Metazoa</taxon>
        <taxon>Ecdysozoa</taxon>
        <taxon>Nematoda</taxon>
        <taxon>Chromadorea</taxon>
        <taxon>Rhabditida</taxon>
        <taxon>Tylenchina</taxon>
        <taxon>Tylenchomorpha</taxon>
        <taxon>Tylenchoidea</taxon>
        <taxon>Heteroderidae</taxon>
        <taxon>Heteroderinae</taxon>
        <taxon>Heterodera</taxon>
    </lineage>
</organism>
<proteinExistence type="predicted"/>
<dbReference type="Proteomes" id="UP001620645">
    <property type="component" value="Unassembled WGS sequence"/>
</dbReference>
<dbReference type="EMBL" id="JBICCN010000185">
    <property type="protein sequence ID" value="KAL3087128.1"/>
    <property type="molecule type" value="Genomic_DNA"/>
</dbReference>
<sequence length="127" mass="13870">MKRAGNTRFSPPSPPLIYLPPFSVCLSLSQMPPAGGRRATGAASARRLAKAKFPPPPDFLFFPLIIFGTNDGGKSRVPALNRPAPVDGQAADGRSNERSVRRWPTSKVCPFVLCPPRQRRRSLCPFV</sequence>
<comment type="caution">
    <text evidence="2">The sequence shown here is derived from an EMBL/GenBank/DDBJ whole genome shotgun (WGS) entry which is preliminary data.</text>
</comment>
<evidence type="ECO:0000313" key="3">
    <source>
        <dbReference type="Proteomes" id="UP001620645"/>
    </source>
</evidence>
<name>A0ABD2J9F4_HETSC</name>
<dbReference type="AlphaFoldDB" id="A0ABD2J9F4"/>
<keyword evidence="3" id="KW-1185">Reference proteome</keyword>
<feature type="region of interest" description="Disordered" evidence="1">
    <location>
        <begin position="77"/>
        <end position="99"/>
    </location>
</feature>